<evidence type="ECO:0000256" key="3">
    <source>
        <dbReference type="ARBA" id="ARBA00022741"/>
    </source>
</evidence>
<feature type="binding site" evidence="6">
    <location>
        <begin position="170"/>
        <end position="171"/>
    </location>
    <ligand>
        <name>ATP</name>
        <dbReference type="ChEBI" id="CHEBI:30616"/>
    </ligand>
</feature>
<dbReference type="Gene3D" id="3.40.50.11260">
    <property type="match status" value="1"/>
</dbReference>
<feature type="binding site" evidence="6">
    <location>
        <position position="453"/>
    </location>
    <ligand>
        <name>ATP</name>
        <dbReference type="ChEBI" id="CHEBI:30616"/>
    </ligand>
</feature>
<dbReference type="PaxDb" id="121845-A0A1S4EDP9"/>
<dbReference type="Pfam" id="PF13589">
    <property type="entry name" value="HATPase_c_3"/>
    <property type="match status" value="1"/>
</dbReference>
<feature type="domain" description="Histidine kinase/HSP90-like ATPase" evidence="9">
    <location>
        <begin position="97"/>
        <end position="256"/>
    </location>
</feature>
<proteinExistence type="inferred from homology"/>
<organism evidence="10 11">
    <name type="scientific">Diaphorina citri</name>
    <name type="common">Asian citrus psyllid</name>
    <dbReference type="NCBI Taxonomy" id="121845"/>
    <lineage>
        <taxon>Eukaryota</taxon>
        <taxon>Metazoa</taxon>
        <taxon>Ecdysozoa</taxon>
        <taxon>Arthropoda</taxon>
        <taxon>Hexapoda</taxon>
        <taxon>Insecta</taxon>
        <taxon>Pterygota</taxon>
        <taxon>Neoptera</taxon>
        <taxon>Paraneoptera</taxon>
        <taxon>Hemiptera</taxon>
        <taxon>Sternorrhyncha</taxon>
        <taxon>Psylloidea</taxon>
        <taxon>Psyllidae</taxon>
        <taxon>Diaphorininae</taxon>
        <taxon>Diaphorina</taxon>
    </lineage>
</organism>
<dbReference type="RefSeq" id="XP_017300350.1">
    <property type="nucleotide sequence ID" value="XM_017444861.2"/>
</dbReference>
<keyword evidence="4 6" id="KW-0067">ATP-binding</keyword>
<feature type="binding site" evidence="6">
    <location>
        <begin position="195"/>
        <end position="200"/>
    </location>
    <ligand>
        <name>ATP</name>
        <dbReference type="ChEBI" id="CHEBI:30616"/>
    </ligand>
</feature>
<reference evidence="11" key="1">
    <citation type="submission" date="2025-08" db="UniProtKB">
        <authorList>
            <consortium name="RefSeq"/>
        </authorList>
    </citation>
    <scope>IDENTIFICATION</scope>
</reference>
<dbReference type="InterPro" id="IPR036890">
    <property type="entry name" value="HATPase_C_sf"/>
</dbReference>
<dbReference type="OMA" id="RVMITDE"/>
<protein>
    <recommendedName>
        <fullName evidence="2">Heat shock protein 83</fullName>
    </recommendedName>
</protein>
<dbReference type="Gene3D" id="1.20.120.790">
    <property type="entry name" value="Heat shock protein 90, C-terminal domain"/>
    <property type="match status" value="1"/>
</dbReference>
<keyword evidence="10" id="KW-1185">Reference proteome</keyword>
<dbReference type="InterPro" id="IPR001404">
    <property type="entry name" value="Hsp90_fam"/>
</dbReference>
<feature type="binding site" evidence="6">
    <location>
        <position position="155"/>
    </location>
    <ligand>
        <name>ATP</name>
        <dbReference type="ChEBI" id="CHEBI:30616"/>
    </ligand>
</feature>
<feature type="binding site" evidence="6">
    <location>
        <position position="163"/>
    </location>
    <ligand>
        <name>ATP</name>
        <dbReference type="ChEBI" id="CHEBI:30616"/>
    </ligand>
</feature>
<feature type="binding site" evidence="6">
    <location>
        <position position="150"/>
    </location>
    <ligand>
        <name>ATP</name>
        <dbReference type="ChEBI" id="CHEBI:30616"/>
    </ligand>
</feature>
<dbReference type="Proteomes" id="UP000079169">
    <property type="component" value="Unplaced"/>
</dbReference>
<dbReference type="GO" id="GO:0005524">
    <property type="term" value="F:ATP binding"/>
    <property type="evidence" value="ECO:0007669"/>
    <property type="project" value="UniProtKB-KW"/>
</dbReference>
<dbReference type="SUPFAM" id="SSF110942">
    <property type="entry name" value="HSP90 C-terminal domain"/>
    <property type="match status" value="1"/>
</dbReference>
<evidence type="ECO:0000259" key="9">
    <source>
        <dbReference type="SMART" id="SM00387"/>
    </source>
</evidence>
<feature type="signal peptide" evidence="8">
    <location>
        <begin position="1"/>
        <end position="23"/>
    </location>
</feature>
<dbReference type="AlphaFoldDB" id="A0A1S4EDP9"/>
<feature type="compositionally biased region" description="Basic and acidic residues" evidence="7">
    <location>
        <begin position="629"/>
        <end position="639"/>
    </location>
</feature>
<dbReference type="KEGG" id="dci:103511108"/>
<feature type="compositionally biased region" description="Acidic residues" evidence="7">
    <location>
        <begin position="311"/>
        <end position="322"/>
    </location>
</feature>
<evidence type="ECO:0000256" key="4">
    <source>
        <dbReference type="ARBA" id="ARBA00022840"/>
    </source>
</evidence>
<sequence>MLELRFPILLGIVLLLFTGVAHCEDDIIEQTVDVNIGESREGSRTDADAPKVEKERIQLDGLNPAQLEELRKKAESYKFEAEVNRMMKLIINSLYRNKEIFLRELISNASDALDKIRLLSLTDASVLDANPELAIRIKADQENKMLHIIDSGIGMTKADLVKNLGTIAKSGTAEFLSQMSDKENIKHDLNDMIGQFGVGFYSAFLVADKVLVTTKNNEDSQYIWESDASSFSIVNDPRGDNLKRGTQISLELKEEASDFLEVNTLKDLIKKYSQFINFPIYIWSSKTIQVDEPIEDLEEEAPKDEEKKVEGDEEAKVEEAEDKEEKPKTKKVDKTIWDWEQLNDNKPIWTRKPADISDEEYNEFYKAMTKDRTDPLTKIHFVAEGEVTFKAVLFVPQTQPQDSFNRYGTTTDNIKLYVRRVFITDEFTDMLPKYLSFIQGIVDSDDLPLNVSRETLQQHKLLKVIRKKLIRKALDMFKKLDPETYKKFWAEYSTNMKLGVIEDPANRSRLAKLLMFQSSSSTEPTSLSDYVKRMKPKQDHIYYIAGASRKEVRFDVLALWSGIGITTLRSGFMLQDSADFAKHVESMMRQTLGISVDEKVEEDDDDIEEEEGAGDTEPSLQMEEITDDEPPKSAPDAEHDEFPGSIVWIIMYFNSECMARSGMPRLIPLVYKRRGDVNLMGAPYLETEQEFCSEEVVIAKAEISERLSDSPCALVASMFGWTGNMERLAMSNAHQKADDPQRKYYLSQKKTMEVNPRHPLIRELYRRVKDDPEDAKATEIATMMFQTATLRSGFMLQDSADFAKHVESMMRQTLGISVDEKVEEDDDDIEEEEGAGDTEPSLQMEEITDDEPQTTLHGK</sequence>
<dbReference type="FunFam" id="3.30.230.80:FF:000003">
    <property type="entry name" value="endoplasmin isoform X1"/>
    <property type="match status" value="1"/>
</dbReference>
<dbReference type="InterPro" id="IPR037196">
    <property type="entry name" value="HSP90_C"/>
</dbReference>
<evidence type="ECO:0000256" key="6">
    <source>
        <dbReference type="PIRSR" id="PIRSR002583-1"/>
    </source>
</evidence>
<dbReference type="FunFam" id="3.30.565.10:FF:000005">
    <property type="entry name" value="Heat shock protein 90"/>
    <property type="match status" value="1"/>
</dbReference>
<dbReference type="InterPro" id="IPR003594">
    <property type="entry name" value="HATPase_dom"/>
</dbReference>
<evidence type="ECO:0000256" key="5">
    <source>
        <dbReference type="ARBA" id="ARBA00023186"/>
    </source>
</evidence>
<dbReference type="PROSITE" id="PS00298">
    <property type="entry name" value="HSP90"/>
    <property type="match status" value="1"/>
</dbReference>
<dbReference type="SUPFAM" id="SSF55874">
    <property type="entry name" value="ATPase domain of HSP90 chaperone/DNA topoisomerase II/histidine kinase"/>
    <property type="match status" value="1"/>
</dbReference>
<dbReference type="SUPFAM" id="SSF54211">
    <property type="entry name" value="Ribosomal protein S5 domain 2-like"/>
    <property type="match status" value="1"/>
</dbReference>
<accession>A0A1S4EDP9</accession>
<dbReference type="PANTHER" id="PTHR11528">
    <property type="entry name" value="HEAT SHOCK PROTEIN 90 FAMILY MEMBER"/>
    <property type="match status" value="1"/>
</dbReference>
<comment type="similarity">
    <text evidence="1">Belongs to the heat shock protein 90 family.</text>
</comment>
<name>A0A1S4EDP9_DIACI</name>
<feature type="chain" id="PRO_5010204738" description="Heat shock protein 83" evidence="8">
    <location>
        <begin position="24"/>
        <end position="859"/>
    </location>
</feature>
<dbReference type="NCBIfam" id="NF003555">
    <property type="entry name" value="PRK05218.1"/>
    <property type="match status" value="1"/>
</dbReference>
<feature type="binding site" evidence="6">
    <location>
        <position position="104"/>
    </location>
    <ligand>
        <name>ATP</name>
        <dbReference type="ChEBI" id="CHEBI:30616"/>
    </ligand>
</feature>
<dbReference type="GO" id="GO:0051082">
    <property type="term" value="F:unfolded protein binding"/>
    <property type="evidence" value="ECO:0007669"/>
    <property type="project" value="InterPro"/>
</dbReference>
<keyword evidence="3 6" id="KW-0547">Nucleotide-binding</keyword>
<evidence type="ECO:0000256" key="7">
    <source>
        <dbReference type="SAM" id="MobiDB-lite"/>
    </source>
</evidence>
<feature type="region of interest" description="Disordered" evidence="7">
    <location>
        <begin position="595"/>
        <end position="639"/>
    </location>
</feature>
<feature type="binding site" evidence="6">
    <location>
        <position position="108"/>
    </location>
    <ligand>
        <name>ATP</name>
        <dbReference type="ChEBI" id="CHEBI:30616"/>
    </ligand>
</feature>
<dbReference type="PRINTS" id="PR00775">
    <property type="entry name" value="HEATSHOCK90"/>
</dbReference>
<feature type="region of interest" description="Disordered" evidence="7">
    <location>
        <begin position="298"/>
        <end position="329"/>
    </location>
</feature>
<dbReference type="STRING" id="121845.A0A1S4EDP9"/>
<dbReference type="InterPro" id="IPR020568">
    <property type="entry name" value="Ribosomal_Su5_D2-typ_SF"/>
</dbReference>
<dbReference type="GO" id="GO:0140662">
    <property type="term" value="F:ATP-dependent protein folding chaperone"/>
    <property type="evidence" value="ECO:0007669"/>
    <property type="project" value="InterPro"/>
</dbReference>
<dbReference type="Pfam" id="PF00183">
    <property type="entry name" value="HSP90"/>
    <property type="match status" value="3"/>
</dbReference>
<gene>
    <name evidence="11" type="primary">LOC103511108</name>
</gene>
<dbReference type="PIRSF" id="PIRSF002583">
    <property type="entry name" value="Hsp90"/>
    <property type="match status" value="1"/>
</dbReference>
<evidence type="ECO:0000313" key="11">
    <source>
        <dbReference type="RefSeq" id="XP_017300350.1"/>
    </source>
</evidence>
<dbReference type="Gene3D" id="3.30.565.10">
    <property type="entry name" value="Histidine kinase-like ATPase, C-terminal domain"/>
    <property type="match status" value="1"/>
</dbReference>
<dbReference type="CDD" id="cd16927">
    <property type="entry name" value="HATPase_Hsp90-like"/>
    <property type="match status" value="1"/>
</dbReference>
<keyword evidence="5" id="KW-0143">Chaperone</keyword>
<dbReference type="InterPro" id="IPR019805">
    <property type="entry name" value="Heat_shock_protein_90_CS"/>
</dbReference>
<dbReference type="Gene3D" id="3.30.230.80">
    <property type="match status" value="1"/>
</dbReference>
<evidence type="ECO:0000256" key="8">
    <source>
        <dbReference type="SAM" id="SignalP"/>
    </source>
</evidence>
<feature type="binding site" evidence="6">
    <location>
        <position position="246"/>
    </location>
    <ligand>
        <name>ATP</name>
        <dbReference type="ChEBI" id="CHEBI:30616"/>
    </ligand>
</feature>
<dbReference type="GO" id="GO:0016887">
    <property type="term" value="F:ATP hydrolysis activity"/>
    <property type="evidence" value="ECO:0007669"/>
    <property type="project" value="InterPro"/>
</dbReference>
<feature type="region of interest" description="Disordered" evidence="7">
    <location>
        <begin position="817"/>
        <end position="859"/>
    </location>
</feature>
<dbReference type="GeneID" id="103511108"/>
<dbReference type="SMART" id="SM00387">
    <property type="entry name" value="HATPase_c"/>
    <property type="match status" value="1"/>
</dbReference>
<keyword evidence="8" id="KW-0732">Signal</keyword>
<feature type="binding site" evidence="6">
    <location>
        <position position="169"/>
    </location>
    <ligand>
        <name>ATP</name>
        <dbReference type="ChEBI" id="CHEBI:30616"/>
    </ligand>
</feature>
<dbReference type="HAMAP" id="MF_00505">
    <property type="entry name" value="HSP90"/>
    <property type="match status" value="1"/>
</dbReference>
<evidence type="ECO:0000313" key="10">
    <source>
        <dbReference type="Proteomes" id="UP000079169"/>
    </source>
</evidence>
<feature type="compositionally biased region" description="Acidic residues" evidence="7">
    <location>
        <begin position="599"/>
        <end position="614"/>
    </location>
</feature>
<evidence type="ECO:0000256" key="1">
    <source>
        <dbReference type="ARBA" id="ARBA00008239"/>
    </source>
</evidence>
<dbReference type="InterPro" id="IPR020575">
    <property type="entry name" value="Hsp90_N"/>
</dbReference>
<evidence type="ECO:0000256" key="2">
    <source>
        <dbReference type="ARBA" id="ARBA00021845"/>
    </source>
</evidence>
<feature type="compositionally biased region" description="Acidic residues" evidence="7">
    <location>
        <begin position="821"/>
        <end position="836"/>
    </location>
</feature>